<evidence type="ECO:0000313" key="7">
    <source>
        <dbReference type="Proteomes" id="UP000215453"/>
    </source>
</evidence>
<dbReference type="Gene3D" id="2.60.120.10">
    <property type="entry name" value="Jelly Rolls"/>
    <property type="match status" value="2"/>
</dbReference>
<feature type="signal peptide" evidence="3">
    <location>
        <begin position="1"/>
        <end position="18"/>
    </location>
</feature>
<dbReference type="CDD" id="cd02247">
    <property type="entry name" value="cupin_pirin_C"/>
    <property type="match status" value="1"/>
</dbReference>
<accession>A0A1Y6L6F9</accession>
<dbReference type="Proteomes" id="UP000215453">
    <property type="component" value="Chromosome 1"/>
</dbReference>
<protein>
    <recommendedName>
        <fullName evidence="8">Pirin N-terminal domain-containing protein</fullName>
    </recommendedName>
</protein>
<dbReference type="InterPro" id="IPR011051">
    <property type="entry name" value="RmlC_Cupin_sf"/>
</dbReference>
<dbReference type="AlphaFoldDB" id="A0A1Y6L6F9"/>
<dbReference type="PANTHER" id="PTHR13903:SF8">
    <property type="entry name" value="PIRIN"/>
    <property type="match status" value="1"/>
</dbReference>
<evidence type="ECO:0000256" key="1">
    <source>
        <dbReference type="ARBA" id="ARBA00008416"/>
    </source>
</evidence>
<proteinExistence type="inferred from homology"/>
<sequence>MRLLLSISIAIIAFAATAIYQQEHILEYMRGLLRPSTINNISKNIKLNGTQSLIKMAPASTFVGLPVIPPNDTSLNATSPKPRGIQKVFEAREQPEGAGATVRRSVGTPRLRHLSPFLMMDHASVGPGAGFTDHPHRGMETITLVLRGSIDHEDFSGNKGAIEVGDLQFMTAGRGIVHAEMPRDKGDGTDSVAIQIWVDLPKQLKDCEPRYRDLRASEIPVAKSEDGKTTVKVISGRSYGVDSVQELAYTPVWLLDVEIQPGGRFVQSLPAGWNAYAYTIEGSTTWNTGATKQEVPQHHISVFEQQGDQVVAEVPADAKETARIIVAAGMPLEQNIVQHGPFVMTTPFEIRQAFMDFSTHSNGFERADGWQSEIAKPLMG</sequence>
<evidence type="ECO:0000256" key="2">
    <source>
        <dbReference type="RuleBase" id="RU003457"/>
    </source>
</evidence>
<feature type="domain" description="Pirin C-terminal" evidence="5">
    <location>
        <begin position="255"/>
        <end position="361"/>
    </location>
</feature>
<evidence type="ECO:0000259" key="4">
    <source>
        <dbReference type="Pfam" id="PF02678"/>
    </source>
</evidence>
<feature type="domain" description="Pirin N-terminal" evidence="4">
    <location>
        <begin position="101"/>
        <end position="198"/>
    </location>
</feature>
<dbReference type="Pfam" id="PF02678">
    <property type="entry name" value="Pirin"/>
    <property type="match status" value="1"/>
</dbReference>
<dbReference type="PANTHER" id="PTHR13903">
    <property type="entry name" value="PIRIN-RELATED"/>
    <property type="match status" value="1"/>
</dbReference>
<evidence type="ECO:0008006" key="8">
    <source>
        <dbReference type="Google" id="ProtNLM"/>
    </source>
</evidence>
<evidence type="ECO:0000259" key="5">
    <source>
        <dbReference type="Pfam" id="PF05726"/>
    </source>
</evidence>
<dbReference type="EMBL" id="LT882676">
    <property type="protein sequence ID" value="SMY20046.1"/>
    <property type="molecule type" value="Genomic_DNA"/>
</dbReference>
<dbReference type="SUPFAM" id="SSF51182">
    <property type="entry name" value="RmlC-like cupins"/>
    <property type="match status" value="1"/>
</dbReference>
<gene>
    <name evidence="6" type="ORF">ZT1A5_G1481</name>
</gene>
<dbReference type="InterPro" id="IPR012093">
    <property type="entry name" value="Pirin"/>
</dbReference>
<evidence type="ECO:0000313" key="6">
    <source>
        <dbReference type="EMBL" id="SMY20046.1"/>
    </source>
</evidence>
<feature type="chain" id="PRO_5013277904" description="Pirin N-terminal domain-containing protein" evidence="3">
    <location>
        <begin position="19"/>
        <end position="380"/>
    </location>
</feature>
<dbReference type="CDD" id="cd02909">
    <property type="entry name" value="cupin_pirin_N"/>
    <property type="match status" value="1"/>
</dbReference>
<organism evidence="6 7">
    <name type="scientific">Zymoseptoria tritici ST99CH_1A5</name>
    <dbReference type="NCBI Taxonomy" id="1276529"/>
    <lineage>
        <taxon>Eukaryota</taxon>
        <taxon>Fungi</taxon>
        <taxon>Dikarya</taxon>
        <taxon>Ascomycota</taxon>
        <taxon>Pezizomycotina</taxon>
        <taxon>Dothideomycetes</taxon>
        <taxon>Dothideomycetidae</taxon>
        <taxon>Mycosphaerellales</taxon>
        <taxon>Mycosphaerellaceae</taxon>
        <taxon>Zymoseptoria</taxon>
    </lineage>
</organism>
<dbReference type="InterPro" id="IPR008778">
    <property type="entry name" value="Pirin_C_dom"/>
</dbReference>
<evidence type="ECO:0000256" key="3">
    <source>
        <dbReference type="SAM" id="SignalP"/>
    </source>
</evidence>
<dbReference type="InterPro" id="IPR003829">
    <property type="entry name" value="Pirin_N_dom"/>
</dbReference>
<name>A0A1Y6L6F9_ZYMTR</name>
<reference evidence="6 7" key="1">
    <citation type="submission" date="2016-10" db="EMBL/GenBank/DDBJ databases">
        <authorList>
            <person name="Varghese N."/>
        </authorList>
    </citation>
    <scope>NUCLEOTIDE SEQUENCE [LARGE SCALE GENOMIC DNA]</scope>
</reference>
<dbReference type="InterPro" id="IPR014710">
    <property type="entry name" value="RmlC-like_jellyroll"/>
</dbReference>
<comment type="similarity">
    <text evidence="1 2">Belongs to the pirin family.</text>
</comment>
<keyword evidence="3" id="KW-0732">Signal</keyword>
<dbReference type="Pfam" id="PF05726">
    <property type="entry name" value="Pirin_C"/>
    <property type="match status" value="1"/>
</dbReference>